<keyword evidence="1" id="KW-1133">Transmembrane helix</keyword>
<feature type="transmembrane region" description="Helical" evidence="1">
    <location>
        <begin position="30"/>
        <end position="47"/>
    </location>
</feature>
<dbReference type="Proteomes" id="UP000501003">
    <property type="component" value="Chromosome"/>
</dbReference>
<dbReference type="KEGG" id="aqg:HRU87_02020"/>
<dbReference type="RefSeq" id="WP_173493298.1">
    <property type="nucleotide sequence ID" value="NZ_CP054056.1"/>
</dbReference>
<organism evidence="2 3">
    <name type="scientific">Aquiluna borgnonia</name>
    <dbReference type="NCBI Taxonomy" id="2499157"/>
    <lineage>
        <taxon>Bacteria</taxon>
        <taxon>Bacillati</taxon>
        <taxon>Actinomycetota</taxon>
        <taxon>Actinomycetes</taxon>
        <taxon>Micrococcales</taxon>
        <taxon>Microbacteriaceae</taxon>
        <taxon>Luna cluster</taxon>
        <taxon>Luna-1 subcluster</taxon>
        <taxon>Aquiluna</taxon>
    </lineage>
</organism>
<sequence>MSEHGGFDVPPMINAGAENSQLPAKWYARWYVWALPALVLLGALFIGSGV</sequence>
<evidence type="ECO:0000313" key="3">
    <source>
        <dbReference type="Proteomes" id="UP000501003"/>
    </source>
</evidence>
<keyword evidence="1" id="KW-0812">Transmembrane</keyword>
<dbReference type="EMBL" id="CP054056">
    <property type="protein sequence ID" value="QKJ25001.1"/>
    <property type="molecule type" value="Genomic_DNA"/>
</dbReference>
<protein>
    <submittedName>
        <fullName evidence="2">Uncharacterized protein</fullName>
    </submittedName>
</protein>
<evidence type="ECO:0000256" key="1">
    <source>
        <dbReference type="SAM" id="Phobius"/>
    </source>
</evidence>
<gene>
    <name evidence="2" type="ORF">HRU87_02020</name>
</gene>
<proteinExistence type="predicted"/>
<keyword evidence="1" id="KW-0472">Membrane</keyword>
<keyword evidence="3" id="KW-1185">Reference proteome</keyword>
<accession>A0A7D4PQI1</accession>
<dbReference type="AlphaFoldDB" id="A0A7D4PQI1"/>
<name>A0A7D4PQI1_9MICO</name>
<evidence type="ECO:0000313" key="2">
    <source>
        <dbReference type="EMBL" id="QKJ25001.1"/>
    </source>
</evidence>
<reference evidence="2 3" key="1">
    <citation type="submission" date="2020-05" db="EMBL/GenBank/DDBJ databases">
        <title>Aquirufa sp. strain 15G-AUS-rot a new Aquirufa species.</title>
        <authorList>
            <person name="Pitt A."/>
            <person name="Hahn M.W."/>
        </authorList>
    </citation>
    <scope>NUCLEOTIDE SEQUENCE [LARGE SCALE GENOMIC DNA]</scope>
    <source>
        <strain evidence="2 3">15G-AUS-rot</strain>
    </source>
</reference>